<protein>
    <submittedName>
        <fullName evidence="1">Uncharacterized protein</fullName>
    </submittedName>
</protein>
<reference evidence="1 2" key="1">
    <citation type="journal article" date="2021" name="BMC Biol.">
        <title>Horizontally acquired antibacterial genes associated with adaptive radiation of ladybird beetles.</title>
        <authorList>
            <person name="Li H.S."/>
            <person name="Tang X.F."/>
            <person name="Huang Y.H."/>
            <person name="Xu Z.Y."/>
            <person name="Chen M.L."/>
            <person name="Du X.Y."/>
            <person name="Qiu B.Y."/>
            <person name="Chen P.T."/>
            <person name="Zhang W."/>
            <person name="Slipinski A."/>
            <person name="Escalona H.E."/>
            <person name="Waterhouse R.M."/>
            <person name="Zwick A."/>
            <person name="Pang H."/>
        </authorList>
    </citation>
    <scope>NUCLEOTIDE SEQUENCE [LARGE SCALE GENOMIC DNA]</scope>
    <source>
        <strain evidence="1">SYSU2018</strain>
    </source>
</reference>
<gene>
    <name evidence="1" type="ORF">HHI36_020057</name>
</gene>
<organism evidence="1 2">
    <name type="scientific">Cryptolaemus montrouzieri</name>
    <dbReference type="NCBI Taxonomy" id="559131"/>
    <lineage>
        <taxon>Eukaryota</taxon>
        <taxon>Metazoa</taxon>
        <taxon>Ecdysozoa</taxon>
        <taxon>Arthropoda</taxon>
        <taxon>Hexapoda</taxon>
        <taxon>Insecta</taxon>
        <taxon>Pterygota</taxon>
        <taxon>Neoptera</taxon>
        <taxon>Endopterygota</taxon>
        <taxon>Coleoptera</taxon>
        <taxon>Polyphaga</taxon>
        <taxon>Cucujiformia</taxon>
        <taxon>Coccinelloidea</taxon>
        <taxon>Coccinellidae</taxon>
        <taxon>Scymninae</taxon>
        <taxon>Scymnini</taxon>
        <taxon>Cryptolaemus</taxon>
    </lineage>
</organism>
<keyword evidence="2" id="KW-1185">Reference proteome</keyword>
<proteinExistence type="predicted"/>
<accession>A0ABD2N9I6</accession>
<dbReference type="Proteomes" id="UP001516400">
    <property type="component" value="Unassembled WGS sequence"/>
</dbReference>
<comment type="caution">
    <text evidence="1">The sequence shown here is derived from an EMBL/GenBank/DDBJ whole genome shotgun (WGS) entry which is preliminary data.</text>
</comment>
<evidence type="ECO:0000313" key="2">
    <source>
        <dbReference type="Proteomes" id="UP001516400"/>
    </source>
</evidence>
<name>A0ABD2N9I6_9CUCU</name>
<dbReference type="AlphaFoldDB" id="A0ABD2N9I6"/>
<evidence type="ECO:0000313" key="1">
    <source>
        <dbReference type="EMBL" id="KAL3275289.1"/>
    </source>
</evidence>
<sequence>MMRWMEDIFFNQQCLTNQTIPKYIQNKFKKEKSKLADKFMFSISRRMIKNEIKVIYHKLNNININLKLKYHAMKQLCPYEELNRRCGAEVKLTVENFLNNDVETKDLMKPLKRKEHHSTKVNIGLTKEEAFNDKVIKSIQKKLKEEKLMITEEDKGNCVVIVKKEVYNQKISEFLNNNGIK</sequence>
<dbReference type="EMBL" id="JABFTP020000083">
    <property type="protein sequence ID" value="KAL3275289.1"/>
    <property type="molecule type" value="Genomic_DNA"/>
</dbReference>